<feature type="transmembrane region" description="Helical" evidence="1">
    <location>
        <begin position="271"/>
        <end position="289"/>
    </location>
</feature>
<evidence type="ECO:0000313" key="2">
    <source>
        <dbReference type="EMBL" id="MQY03931.1"/>
    </source>
</evidence>
<feature type="transmembrane region" description="Helical" evidence="1">
    <location>
        <begin position="102"/>
        <end position="122"/>
    </location>
</feature>
<feature type="transmembrane region" description="Helical" evidence="1">
    <location>
        <begin position="74"/>
        <end position="96"/>
    </location>
</feature>
<feature type="transmembrane region" description="Helical" evidence="1">
    <location>
        <begin position="43"/>
        <end position="62"/>
    </location>
</feature>
<feature type="transmembrane region" description="Helical" evidence="1">
    <location>
        <begin position="330"/>
        <end position="349"/>
    </location>
</feature>
<evidence type="ECO:0000256" key="1">
    <source>
        <dbReference type="SAM" id="Phobius"/>
    </source>
</evidence>
<accession>A0A7K0BRZ9</accession>
<dbReference type="PANTHER" id="PTHR36840:SF1">
    <property type="entry name" value="BLL5714 PROTEIN"/>
    <property type="match status" value="1"/>
</dbReference>
<dbReference type="Proteomes" id="UP000487268">
    <property type="component" value="Unassembled WGS sequence"/>
</dbReference>
<reference evidence="2 3" key="1">
    <citation type="submission" date="2019-10" db="EMBL/GenBank/DDBJ databases">
        <title>Actinomadura rubteroloni sp. nov. and Actinomadura macrotermitis sp. nov., isolated from the gut of fungus growing-termite Macrotermes natalensis.</title>
        <authorList>
            <person name="Benndorf R."/>
            <person name="Martin K."/>
            <person name="Kuefner M."/>
            <person name="De Beer W."/>
            <person name="Kaster A.-K."/>
            <person name="Vollmers J."/>
            <person name="Poulsen M."/>
            <person name="Beemelmanns C."/>
        </authorList>
    </citation>
    <scope>NUCLEOTIDE SEQUENCE [LARGE SCALE GENOMIC DNA]</scope>
    <source>
        <strain evidence="2 3">RB68</strain>
    </source>
</reference>
<feature type="transmembrane region" description="Helical" evidence="1">
    <location>
        <begin position="202"/>
        <end position="222"/>
    </location>
</feature>
<keyword evidence="1" id="KW-1133">Transmembrane helix</keyword>
<dbReference type="AlphaFoldDB" id="A0A7K0BRZ9"/>
<feature type="transmembrane region" description="Helical" evidence="1">
    <location>
        <begin position="301"/>
        <end position="323"/>
    </location>
</feature>
<dbReference type="PANTHER" id="PTHR36840">
    <property type="entry name" value="BLL5714 PROTEIN"/>
    <property type="match status" value="1"/>
</dbReference>
<gene>
    <name evidence="2" type="ORF">ACRB68_19770</name>
</gene>
<dbReference type="InterPro" id="IPR010640">
    <property type="entry name" value="Low_temperature_requirement_A"/>
</dbReference>
<feature type="transmembrane region" description="Helical" evidence="1">
    <location>
        <begin position="134"/>
        <end position="152"/>
    </location>
</feature>
<feature type="transmembrane region" description="Helical" evidence="1">
    <location>
        <begin position="12"/>
        <end position="31"/>
    </location>
</feature>
<sequence length="393" mass="41782">MLRPRSGQGARVTFFELFFDLVFVFAITQLSHRLLEHLTVRGAAETLLLLLAVWWAWMYTCWTTNWFDPDHPVVRVMLAGVMLAGLFMAAMLPGAFGGDGLWFAAGYAAIQVGRTVFVVVATWGHELGRNFQRVLFWIALSAVAWIAGALVDDPALRTGIWVLAVVMEYLAPSHGYATPGLGRSSTADWSIDGAHMAERCQLFVIIALGEGVLVTGATLGGLHRTPAVVAAFVSAFAGAVALWWIYFDRTAEAAAERIAASDDPGRIGRSAYTYIHIVMIAGIIVGAVADELVIAHPAGHVEWGFVAVATGGPALFVAGHALFKKAVFGHFTGARLVALGVLALLAAAGPLLTPLALHIATGAVVVGVALWDVRARRRLEATAEPALVAEPAA</sequence>
<dbReference type="EMBL" id="WEGH01000001">
    <property type="protein sequence ID" value="MQY03931.1"/>
    <property type="molecule type" value="Genomic_DNA"/>
</dbReference>
<keyword evidence="1" id="KW-0472">Membrane</keyword>
<dbReference type="Pfam" id="PF06772">
    <property type="entry name" value="LtrA"/>
    <property type="match status" value="1"/>
</dbReference>
<keyword evidence="3" id="KW-1185">Reference proteome</keyword>
<comment type="caution">
    <text evidence="2">The sequence shown here is derived from an EMBL/GenBank/DDBJ whole genome shotgun (WGS) entry which is preliminary data.</text>
</comment>
<evidence type="ECO:0000313" key="3">
    <source>
        <dbReference type="Proteomes" id="UP000487268"/>
    </source>
</evidence>
<keyword evidence="1" id="KW-0812">Transmembrane</keyword>
<proteinExistence type="predicted"/>
<dbReference type="RefSeq" id="WP_328593977.1">
    <property type="nucleotide sequence ID" value="NZ_WEGH01000001.1"/>
</dbReference>
<evidence type="ECO:0008006" key="4">
    <source>
        <dbReference type="Google" id="ProtNLM"/>
    </source>
</evidence>
<feature type="transmembrane region" description="Helical" evidence="1">
    <location>
        <begin position="158"/>
        <end position="181"/>
    </location>
</feature>
<organism evidence="2 3">
    <name type="scientific">Actinomadura macrotermitis</name>
    <dbReference type="NCBI Taxonomy" id="2585200"/>
    <lineage>
        <taxon>Bacteria</taxon>
        <taxon>Bacillati</taxon>
        <taxon>Actinomycetota</taxon>
        <taxon>Actinomycetes</taxon>
        <taxon>Streptosporangiales</taxon>
        <taxon>Thermomonosporaceae</taxon>
        <taxon>Actinomadura</taxon>
    </lineage>
</organism>
<feature type="transmembrane region" description="Helical" evidence="1">
    <location>
        <begin position="228"/>
        <end position="247"/>
    </location>
</feature>
<name>A0A7K0BRZ9_9ACTN</name>
<protein>
    <recommendedName>
        <fullName evidence="4">Low temperature requirement protein A</fullName>
    </recommendedName>
</protein>